<keyword evidence="5" id="KW-0694">RNA-binding</keyword>
<dbReference type="GO" id="GO:0016853">
    <property type="term" value="F:isomerase activity"/>
    <property type="evidence" value="ECO:0007669"/>
    <property type="project" value="UniProtKB-KW"/>
</dbReference>
<dbReference type="STRING" id="133383.A0A1R0GMD9"/>
<proteinExistence type="inferred from homology"/>
<name>A0A1R0GMD9_9FUNG</name>
<keyword evidence="10" id="KW-1185">Reference proteome</keyword>
<reference evidence="9 10" key="1">
    <citation type="journal article" date="2016" name="Mol. Biol. Evol.">
        <title>Genome-Wide Survey of Gut Fungi (Harpellales) Reveals the First Horizontally Transferred Ubiquitin Gene from a Mosquito Host.</title>
        <authorList>
            <person name="Wang Y."/>
            <person name="White M.M."/>
            <person name="Kvist S."/>
            <person name="Moncalvo J.M."/>
        </authorList>
    </citation>
    <scope>NUCLEOTIDE SEQUENCE [LARGE SCALE GENOMIC DNA]</scope>
    <source>
        <strain evidence="9 10">ALG-7-W6</strain>
    </source>
</reference>
<evidence type="ECO:0000256" key="6">
    <source>
        <dbReference type="ARBA" id="ARBA00023242"/>
    </source>
</evidence>
<comment type="subcellular location">
    <subcellularLocation>
        <location evidence="2">Cytoplasm</location>
        <location evidence="2">P-body</location>
    </subcellularLocation>
    <subcellularLocation>
        <location evidence="1">Nucleus</location>
    </subcellularLocation>
</comment>
<dbReference type="OrthoDB" id="74835at2759"/>
<evidence type="ECO:0000313" key="9">
    <source>
        <dbReference type="EMBL" id="OLY78047.1"/>
    </source>
</evidence>
<dbReference type="Proteomes" id="UP000187455">
    <property type="component" value="Unassembled WGS sequence"/>
</dbReference>
<dbReference type="InterPro" id="IPR019167">
    <property type="entry name" value="PAT1_dom"/>
</dbReference>
<evidence type="ECO:0000256" key="3">
    <source>
        <dbReference type="ARBA" id="ARBA00009138"/>
    </source>
</evidence>
<organism evidence="9 10">
    <name type="scientific">Smittium mucronatum</name>
    <dbReference type="NCBI Taxonomy" id="133383"/>
    <lineage>
        <taxon>Eukaryota</taxon>
        <taxon>Fungi</taxon>
        <taxon>Fungi incertae sedis</taxon>
        <taxon>Zoopagomycota</taxon>
        <taxon>Kickxellomycotina</taxon>
        <taxon>Harpellomycetes</taxon>
        <taxon>Harpellales</taxon>
        <taxon>Legeriomycetaceae</taxon>
        <taxon>Smittium</taxon>
    </lineage>
</organism>
<dbReference type="AlphaFoldDB" id="A0A1R0GMD9"/>
<evidence type="ECO:0000313" key="10">
    <source>
        <dbReference type="Proteomes" id="UP000187455"/>
    </source>
</evidence>
<keyword evidence="4" id="KW-0963">Cytoplasm</keyword>
<sequence>MKIQGAQPHKAQSKAPADETSSFMGKLSSLGIESSKVNSFTSNKQSPKVDLDHLGLRKESSDISKKEASISADTKKVLTLEEIESQMLAKMRSKQLEIAHNLLKQEEQARMEELKYSFEKYRGLMTQGDKDHVLKVQISQIFTDDSSSESFYSHMYEILRNTSGGHSGKTRAEKEGYGLNENRVHLQLQRMINDARRRKPKSNTVVLNGALGKITAKTSRNPKQVIQIEKEKDIIEKAALKQGSEKKEMNSFTPETDKRKTLQLVEAVYDSVLIMEQIIRDRQIIEVEYEREQTWQMRYNSSKEFVWSKLELEQPNYPQGSAPFHRQSDVGTCDYSGGKFRKPGCMSVGGAELNEQQREHRSVYDLCDARDSGVYIGDNIGNSEWTVSFVNG</sequence>
<dbReference type="Pfam" id="PF09770">
    <property type="entry name" value="PAT1"/>
    <property type="match status" value="1"/>
</dbReference>
<dbReference type="GO" id="GO:0005634">
    <property type="term" value="C:nucleus"/>
    <property type="evidence" value="ECO:0007669"/>
    <property type="project" value="UniProtKB-SubCell"/>
</dbReference>
<dbReference type="PANTHER" id="PTHR21551">
    <property type="entry name" value="TOPOISOMERASE II-ASSOCIATED PROTEIN PAT1"/>
    <property type="match status" value="1"/>
</dbReference>
<feature type="domain" description="mRNA decay factor PAT1" evidence="8">
    <location>
        <begin position="105"/>
        <end position="324"/>
    </location>
</feature>
<evidence type="ECO:0000256" key="5">
    <source>
        <dbReference type="ARBA" id="ARBA00022884"/>
    </source>
</evidence>
<dbReference type="GO" id="GO:0000290">
    <property type="term" value="P:deadenylation-dependent decapping of nuclear-transcribed mRNA"/>
    <property type="evidence" value="ECO:0007669"/>
    <property type="project" value="InterPro"/>
</dbReference>
<evidence type="ECO:0000256" key="1">
    <source>
        <dbReference type="ARBA" id="ARBA00004123"/>
    </source>
</evidence>
<evidence type="ECO:0000256" key="7">
    <source>
        <dbReference type="SAM" id="MobiDB-lite"/>
    </source>
</evidence>
<gene>
    <name evidence="9" type="ORF">AYI68_g7914</name>
</gene>
<dbReference type="PANTHER" id="PTHR21551:SF0">
    <property type="entry name" value="PROTEIN ASSOCIATED WITH TOPO II RELATED-1, ISOFORM A"/>
    <property type="match status" value="1"/>
</dbReference>
<comment type="caution">
    <text evidence="9">The sequence shown here is derived from an EMBL/GenBank/DDBJ whole genome shotgun (WGS) entry which is preliminary data.</text>
</comment>
<keyword evidence="9" id="KW-0413">Isomerase</keyword>
<dbReference type="GO" id="GO:0003723">
    <property type="term" value="F:RNA binding"/>
    <property type="evidence" value="ECO:0007669"/>
    <property type="project" value="UniProtKB-KW"/>
</dbReference>
<dbReference type="GO" id="GO:0000932">
    <property type="term" value="C:P-body"/>
    <property type="evidence" value="ECO:0007669"/>
    <property type="project" value="UniProtKB-SubCell"/>
</dbReference>
<evidence type="ECO:0000256" key="2">
    <source>
        <dbReference type="ARBA" id="ARBA00004201"/>
    </source>
</evidence>
<accession>A0A1R0GMD9</accession>
<evidence type="ECO:0000256" key="4">
    <source>
        <dbReference type="ARBA" id="ARBA00022490"/>
    </source>
</evidence>
<keyword evidence="6" id="KW-0539">Nucleus</keyword>
<dbReference type="EMBL" id="LSSL01007339">
    <property type="protein sequence ID" value="OLY78047.1"/>
    <property type="molecule type" value="Genomic_DNA"/>
</dbReference>
<protein>
    <submittedName>
        <fullName evidence="9">DNA topoisomerase 2-associated protein pat1</fullName>
    </submittedName>
</protein>
<evidence type="ECO:0000259" key="8">
    <source>
        <dbReference type="Pfam" id="PF09770"/>
    </source>
</evidence>
<dbReference type="GO" id="GO:0033962">
    <property type="term" value="P:P-body assembly"/>
    <property type="evidence" value="ECO:0007669"/>
    <property type="project" value="TreeGrafter"/>
</dbReference>
<comment type="similarity">
    <text evidence="3">Belongs to the PAT1 family.</text>
</comment>
<feature type="region of interest" description="Disordered" evidence="7">
    <location>
        <begin position="1"/>
        <end position="23"/>
    </location>
</feature>
<dbReference type="InterPro" id="IPR039900">
    <property type="entry name" value="Pat1-like"/>
</dbReference>